<evidence type="ECO:0000313" key="11">
    <source>
        <dbReference type="Proteomes" id="UP000695023"/>
    </source>
</evidence>
<evidence type="ECO:0000259" key="9">
    <source>
        <dbReference type="PROSITE" id="PS50279"/>
    </source>
</evidence>
<name>A0A3B4G6L2_9CICH</name>
<feature type="domain" description="BPTI/Kunitz inhibitor" evidence="9">
    <location>
        <begin position="100"/>
        <end position="150"/>
    </location>
</feature>
<dbReference type="PRINTS" id="PR00759">
    <property type="entry name" value="BASICPTASE"/>
</dbReference>
<dbReference type="SUPFAM" id="SSF57362">
    <property type="entry name" value="BPTI-like"/>
    <property type="match status" value="3"/>
</dbReference>
<organism evidence="10">
    <name type="scientific">Pundamilia nyererei</name>
    <dbReference type="NCBI Taxonomy" id="303518"/>
    <lineage>
        <taxon>Eukaryota</taxon>
        <taxon>Metazoa</taxon>
        <taxon>Chordata</taxon>
        <taxon>Craniata</taxon>
        <taxon>Vertebrata</taxon>
        <taxon>Euteleostomi</taxon>
        <taxon>Actinopterygii</taxon>
        <taxon>Neopterygii</taxon>
        <taxon>Teleostei</taxon>
        <taxon>Neoteleostei</taxon>
        <taxon>Acanthomorphata</taxon>
        <taxon>Ovalentaria</taxon>
        <taxon>Cichlomorphae</taxon>
        <taxon>Cichliformes</taxon>
        <taxon>Cichlidae</taxon>
        <taxon>African cichlids</taxon>
        <taxon>Pseudocrenilabrinae</taxon>
        <taxon>Haplochromini</taxon>
        <taxon>Pundamilia</taxon>
    </lineage>
</organism>
<keyword evidence="1 8" id="KW-0646">Protease inhibitor</keyword>
<keyword evidence="4 8" id="KW-0722">Serine protease inhibitor</keyword>
<gene>
    <name evidence="12" type="primary">LOC102211592</name>
</gene>
<reference evidence="10" key="1">
    <citation type="submission" date="2023-09" db="UniProtKB">
        <authorList>
            <consortium name="Ensembl"/>
        </authorList>
    </citation>
    <scope>IDENTIFICATION</scope>
</reference>
<keyword evidence="7" id="KW-0325">Glycoprotein</keyword>
<reference evidence="12" key="2">
    <citation type="submission" date="2025-04" db="UniProtKB">
        <authorList>
            <consortium name="RefSeq"/>
        </authorList>
    </citation>
    <scope>IDENTIFICATION</scope>
</reference>
<dbReference type="SMART" id="SM00131">
    <property type="entry name" value="KU"/>
    <property type="match status" value="3"/>
</dbReference>
<dbReference type="InterPro" id="IPR036880">
    <property type="entry name" value="Kunitz_BPTI_sf"/>
</dbReference>
<keyword evidence="11" id="KW-1185">Reference proteome</keyword>
<keyword evidence="3" id="KW-0677">Repeat</keyword>
<dbReference type="STRING" id="303518.ENSPNYP00000017303"/>
<dbReference type="Ensembl" id="ENSPNYT00000017734.1">
    <property type="protein sequence ID" value="ENSPNYP00000017303.1"/>
    <property type="gene ID" value="ENSPNYG00000013117.1"/>
</dbReference>
<dbReference type="RefSeq" id="XP_005736926.1">
    <property type="nucleotide sequence ID" value="XM_005736869.1"/>
</dbReference>
<dbReference type="PROSITE" id="PS50279">
    <property type="entry name" value="BPTI_KUNITZ_2"/>
    <property type="match status" value="3"/>
</dbReference>
<evidence type="ECO:0000256" key="5">
    <source>
        <dbReference type="ARBA" id="ARBA00023084"/>
    </source>
</evidence>
<dbReference type="PANTHER" id="PTHR10083:SF377">
    <property type="entry name" value="TISSUE FACTOR PATHWAY INHIBITOR"/>
    <property type="match status" value="1"/>
</dbReference>
<dbReference type="GO" id="GO:0004867">
    <property type="term" value="F:serine-type endopeptidase inhibitor activity"/>
    <property type="evidence" value="ECO:0007669"/>
    <property type="project" value="UniProtKB-UniRule"/>
</dbReference>
<evidence type="ECO:0000313" key="10">
    <source>
        <dbReference type="Ensembl" id="ENSPNYP00000017303.1"/>
    </source>
</evidence>
<dbReference type="GO" id="GO:0005615">
    <property type="term" value="C:extracellular space"/>
    <property type="evidence" value="ECO:0007669"/>
    <property type="project" value="TreeGrafter"/>
</dbReference>
<accession>A0A3B4G6L2</accession>
<dbReference type="PIRSF" id="PIRSF001620">
    <property type="entry name" value="TFPI"/>
    <property type="match status" value="1"/>
</dbReference>
<keyword evidence="2 8" id="KW-0356">Hemostasis</keyword>
<dbReference type="PROSITE" id="PS51257">
    <property type="entry name" value="PROKAR_LIPOPROTEIN"/>
    <property type="match status" value="1"/>
</dbReference>
<evidence type="ECO:0000256" key="1">
    <source>
        <dbReference type="ARBA" id="ARBA00022690"/>
    </source>
</evidence>
<proteinExistence type="predicted"/>
<evidence type="ECO:0000256" key="3">
    <source>
        <dbReference type="ARBA" id="ARBA00022737"/>
    </source>
</evidence>
<feature type="domain" description="BPTI/Kunitz inhibitor" evidence="9">
    <location>
        <begin position="41"/>
        <end position="91"/>
    </location>
</feature>
<dbReference type="GeneTree" id="ENSGT00940000165273"/>
<keyword evidence="8" id="KW-0732">Signal</keyword>
<dbReference type="PROSITE" id="PS00280">
    <property type="entry name" value="BPTI_KUNITZ_1"/>
    <property type="match status" value="3"/>
</dbReference>
<dbReference type="AlphaFoldDB" id="A0A3B4G6L2"/>
<feature type="chain" id="PRO_5044535776" description="Tissue factor pathway inhibitor" evidence="8">
    <location>
        <begin position="25"/>
        <end position="281"/>
    </location>
</feature>
<dbReference type="InterPro" id="IPR020901">
    <property type="entry name" value="Prtase_inh_Kunz-CS"/>
</dbReference>
<dbReference type="Gene3D" id="4.10.410.10">
    <property type="entry name" value="Pancreatic trypsin inhibitor Kunitz domain"/>
    <property type="match status" value="3"/>
</dbReference>
<dbReference type="PANTHER" id="PTHR10083">
    <property type="entry name" value="KUNITZ-TYPE PROTEASE INHIBITOR-RELATED"/>
    <property type="match status" value="1"/>
</dbReference>
<evidence type="ECO:0000256" key="4">
    <source>
        <dbReference type="ARBA" id="ARBA00022900"/>
    </source>
</evidence>
<dbReference type="InterPro" id="IPR008296">
    <property type="entry name" value="TFPI-like"/>
</dbReference>
<feature type="domain" description="BPTI/Kunitz inhibitor" evidence="9">
    <location>
        <begin position="199"/>
        <end position="249"/>
    </location>
</feature>
<feature type="signal peptide" evidence="8">
    <location>
        <begin position="1"/>
        <end position="24"/>
    </location>
</feature>
<sequence>MPLSNKWWILCAVLLSCLVRFGSCRKAHGVPAEPVIFSELCALKDEPGPCRAIKDRYFFNVDSGRCELFEYGGCGGNQNNFETLEECEETCLVSDKKNPCHLPQAPGPCRGLVSRFFFDSSSQECKQFYYGGCFGNANNFRTMAECQAKCLNPAPESPSPRKDDVQPIIETGEQNAGEQIANAPLVQGNDTNPETNELCFRPVDKGTCSGSESRYAYIPEKKRCQSFSYSGCGGNENNFITRRHCFHKCIRKGHGKRMMIRVRRKNLHNILNYSRRTLDSA</sequence>
<protein>
    <recommendedName>
        <fullName evidence="8">Tissue factor pathway inhibitor</fullName>
    </recommendedName>
</protein>
<keyword evidence="6" id="KW-1015">Disulfide bond</keyword>
<dbReference type="InterPro" id="IPR002223">
    <property type="entry name" value="Kunitz_BPTI"/>
</dbReference>
<dbReference type="Pfam" id="PF00014">
    <property type="entry name" value="Kunitz_BPTI"/>
    <property type="match status" value="3"/>
</dbReference>
<dbReference type="Proteomes" id="UP000695023">
    <property type="component" value="Unplaced"/>
</dbReference>
<keyword evidence="5 8" id="KW-0094">Blood coagulation</keyword>
<evidence type="ECO:0000313" key="12">
    <source>
        <dbReference type="RefSeq" id="XP_005736926.1"/>
    </source>
</evidence>
<comment type="subcellular location">
    <subcellularLocation>
        <location evidence="8">Secreted</location>
    </subcellularLocation>
</comment>
<dbReference type="CDD" id="cd00109">
    <property type="entry name" value="Kunitz-type"/>
    <property type="match status" value="1"/>
</dbReference>
<dbReference type="CTD" id="359833"/>
<dbReference type="FunFam" id="4.10.410.10:FF:000004">
    <property type="entry name" value="Tissue factor pathway inhibitor"/>
    <property type="match status" value="2"/>
</dbReference>
<evidence type="ECO:0000256" key="7">
    <source>
        <dbReference type="ARBA" id="ARBA00023180"/>
    </source>
</evidence>
<dbReference type="GO" id="GO:0007596">
    <property type="term" value="P:blood coagulation"/>
    <property type="evidence" value="ECO:0007669"/>
    <property type="project" value="UniProtKB-UniRule"/>
</dbReference>
<evidence type="ECO:0000256" key="6">
    <source>
        <dbReference type="ARBA" id="ARBA00023157"/>
    </source>
</evidence>
<evidence type="ECO:0000256" key="2">
    <source>
        <dbReference type="ARBA" id="ARBA00022696"/>
    </source>
</evidence>
<evidence type="ECO:0000256" key="8">
    <source>
        <dbReference type="PIRNR" id="PIRNR001620"/>
    </source>
</evidence>
<dbReference type="OrthoDB" id="5950222at2759"/>
<dbReference type="InterPro" id="IPR050098">
    <property type="entry name" value="TFPI/VKTCI-like"/>
</dbReference>